<evidence type="ECO:0000313" key="7">
    <source>
        <dbReference type="EMBL" id="CAG9829309.1"/>
    </source>
</evidence>
<dbReference type="PANTHER" id="PTHR13158:SF5">
    <property type="entry name" value="NAD KINASE 2, MITOCHONDRIAL"/>
    <property type="match status" value="1"/>
</dbReference>
<dbReference type="PANTHER" id="PTHR13158">
    <property type="match status" value="1"/>
</dbReference>
<dbReference type="InterPro" id="IPR017437">
    <property type="entry name" value="ATP-NAD_kinase_PpnK-typ_C"/>
</dbReference>
<dbReference type="InterPro" id="IPR016064">
    <property type="entry name" value="NAD/diacylglycerol_kinase_sf"/>
</dbReference>
<evidence type="ECO:0000256" key="5">
    <source>
        <dbReference type="ARBA" id="ARBA00022857"/>
    </source>
</evidence>
<evidence type="ECO:0000313" key="8">
    <source>
        <dbReference type="Proteomes" id="UP001153709"/>
    </source>
</evidence>
<organism evidence="7 8">
    <name type="scientific">Diabrotica balteata</name>
    <name type="common">Banded cucumber beetle</name>
    <dbReference type="NCBI Taxonomy" id="107213"/>
    <lineage>
        <taxon>Eukaryota</taxon>
        <taxon>Metazoa</taxon>
        <taxon>Ecdysozoa</taxon>
        <taxon>Arthropoda</taxon>
        <taxon>Hexapoda</taxon>
        <taxon>Insecta</taxon>
        <taxon>Pterygota</taxon>
        <taxon>Neoptera</taxon>
        <taxon>Endopterygota</taxon>
        <taxon>Coleoptera</taxon>
        <taxon>Polyphaga</taxon>
        <taxon>Cucujiformia</taxon>
        <taxon>Chrysomeloidea</taxon>
        <taxon>Chrysomelidae</taxon>
        <taxon>Galerucinae</taxon>
        <taxon>Diabroticina</taxon>
        <taxon>Diabroticites</taxon>
        <taxon>Diabrotica</taxon>
    </lineage>
</organism>
<dbReference type="GO" id="GO:0019674">
    <property type="term" value="P:NAD+ metabolic process"/>
    <property type="evidence" value="ECO:0007669"/>
    <property type="project" value="InterPro"/>
</dbReference>
<keyword evidence="4" id="KW-0418">Kinase</keyword>
<protein>
    <recommendedName>
        <fullName evidence="2">NAD(+) kinase</fullName>
        <ecNumber evidence="2">2.7.1.23</ecNumber>
    </recommendedName>
</protein>
<reference evidence="7" key="1">
    <citation type="submission" date="2022-01" db="EMBL/GenBank/DDBJ databases">
        <authorList>
            <person name="King R."/>
        </authorList>
    </citation>
    <scope>NUCLEOTIDE SEQUENCE</scope>
</reference>
<dbReference type="Gene3D" id="2.60.200.30">
    <property type="entry name" value="Probable inorganic polyphosphate/atp-NAD kinase, domain 2"/>
    <property type="match status" value="1"/>
</dbReference>
<sequence>MYTPTTLSKNIFSGLANSLNVLTKNFCNDVQPLKLEKALIVSKLSRYEFERTKHKGLSEKGLESLLRKRGSNYEKLVSFHHLHKEFEENLKNIILASGTEVEIVNRLSCTNEKVDKADIIIPIGGDGTFLMAASRVLDNKKPVIGFNSDPNRSEGYLCLPRKCSLSPEETIRKLKEGKFQWLMRSRIRITLEVEEKYCLFPQSLHHVDGHCLPSLKSHSGKNVLPVLSLNEVFMGETLSARVSHLKMRLNNSEQVTNLKCSGICISTGTGSTSWHLSINRISSQSIAEVLRLLSINPNSGKENLASTLADSYNKNLIFRPDDTRMGYTIRDLISSGVWPNPKGINQRGFASKIEVRSHCYDASLVVDGGFSFPFNDGALAVLEILPEDALRTVLFTD</sequence>
<evidence type="ECO:0000256" key="6">
    <source>
        <dbReference type="ARBA" id="ARBA00023027"/>
    </source>
</evidence>
<dbReference type="GO" id="GO:0003951">
    <property type="term" value="F:NAD+ kinase activity"/>
    <property type="evidence" value="ECO:0007669"/>
    <property type="project" value="UniProtKB-EC"/>
</dbReference>
<evidence type="ECO:0000256" key="1">
    <source>
        <dbReference type="ARBA" id="ARBA00010995"/>
    </source>
</evidence>
<dbReference type="AlphaFoldDB" id="A0A9N9STU3"/>
<dbReference type="Pfam" id="PF01513">
    <property type="entry name" value="NAD_kinase"/>
    <property type="match status" value="1"/>
</dbReference>
<evidence type="ECO:0000256" key="2">
    <source>
        <dbReference type="ARBA" id="ARBA00012120"/>
    </source>
</evidence>
<dbReference type="Proteomes" id="UP001153709">
    <property type="component" value="Chromosome 2"/>
</dbReference>
<evidence type="ECO:0000256" key="3">
    <source>
        <dbReference type="ARBA" id="ARBA00022679"/>
    </source>
</evidence>
<keyword evidence="5" id="KW-0521">NADP</keyword>
<accession>A0A9N9STU3</accession>
<dbReference type="EMBL" id="OU898277">
    <property type="protein sequence ID" value="CAG9829309.1"/>
    <property type="molecule type" value="Genomic_DNA"/>
</dbReference>
<keyword evidence="8" id="KW-1185">Reference proteome</keyword>
<proteinExistence type="inferred from homology"/>
<gene>
    <name evidence="7" type="ORF">DIABBA_LOCUS3142</name>
</gene>
<comment type="similarity">
    <text evidence="1">Belongs to the NAD kinase family.</text>
</comment>
<dbReference type="GO" id="GO:0006741">
    <property type="term" value="P:NADP+ biosynthetic process"/>
    <property type="evidence" value="ECO:0007669"/>
    <property type="project" value="InterPro"/>
</dbReference>
<dbReference type="OrthoDB" id="185618at2759"/>
<dbReference type="InterPro" id="IPR002504">
    <property type="entry name" value="NADK"/>
</dbReference>
<evidence type="ECO:0000256" key="4">
    <source>
        <dbReference type="ARBA" id="ARBA00022777"/>
    </source>
</evidence>
<keyword evidence="6" id="KW-0520">NAD</keyword>
<dbReference type="Gene3D" id="3.40.50.10330">
    <property type="entry name" value="Probable inorganic polyphosphate/atp-NAD kinase, domain 1"/>
    <property type="match status" value="1"/>
</dbReference>
<keyword evidence="3" id="KW-0808">Transferase</keyword>
<name>A0A9N9STU3_DIABA</name>
<dbReference type="EC" id="2.7.1.23" evidence="2"/>
<dbReference type="GO" id="GO:0005739">
    <property type="term" value="C:mitochondrion"/>
    <property type="evidence" value="ECO:0007669"/>
    <property type="project" value="TreeGrafter"/>
</dbReference>
<dbReference type="SUPFAM" id="SSF111331">
    <property type="entry name" value="NAD kinase/diacylglycerol kinase-like"/>
    <property type="match status" value="1"/>
</dbReference>
<dbReference type="InterPro" id="IPR017438">
    <property type="entry name" value="ATP-NAD_kinase_N"/>
</dbReference>